<dbReference type="PANTHER" id="PTHR21310:SF37">
    <property type="entry name" value="AMINOGLYCOSIDE PHOSPHOTRANSFERASE DOMAIN-CONTAINING PROTEIN"/>
    <property type="match status" value="1"/>
</dbReference>
<gene>
    <name evidence="2" type="ORF">VNI00_005037</name>
</gene>
<dbReference type="InterPro" id="IPR011009">
    <property type="entry name" value="Kinase-like_dom_sf"/>
</dbReference>
<organism evidence="2 3">
    <name type="scientific">Paramarasmius palmivorus</name>
    <dbReference type="NCBI Taxonomy" id="297713"/>
    <lineage>
        <taxon>Eukaryota</taxon>
        <taxon>Fungi</taxon>
        <taxon>Dikarya</taxon>
        <taxon>Basidiomycota</taxon>
        <taxon>Agaricomycotina</taxon>
        <taxon>Agaricomycetes</taxon>
        <taxon>Agaricomycetidae</taxon>
        <taxon>Agaricales</taxon>
        <taxon>Marasmiineae</taxon>
        <taxon>Marasmiaceae</taxon>
        <taxon>Paramarasmius</taxon>
    </lineage>
</organism>
<evidence type="ECO:0000313" key="2">
    <source>
        <dbReference type="EMBL" id="KAK7050925.1"/>
    </source>
</evidence>
<dbReference type="PANTHER" id="PTHR21310">
    <property type="entry name" value="AMINOGLYCOSIDE PHOSPHOTRANSFERASE-RELATED-RELATED"/>
    <property type="match status" value="1"/>
</dbReference>
<dbReference type="SUPFAM" id="SSF56112">
    <property type="entry name" value="Protein kinase-like (PK-like)"/>
    <property type="match status" value="1"/>
</dbReference>
<accession>A0AAW0DH30</accession>
<keyword evidence="3" id="KW-1185">Reference proteome</keyword>
<sequence>MSYSSPSSSSICSDDAATLEATDWDVIQRHVSSTLGVASTTWTKTKSGGYNLVRFLHVDGHLDVVARVPLNHVEDPEIAVRNVVATMQYFHERTNISLPQILCYSTSAQVARCPYIVTSKAEGVALAEIWDDMADYKRDEILRQVVQILLEMYSQRFDKIGVLSRGRDGTWMIQQPPPQGPEDHSMVYHSGTDYWIDYATRRLATILVEATDSSAIYEYAHMWWMRSLIPSLYDNSLDGNGFPLMHGDFHLQNIFIVNAETESPRISSIIDWDDTRTIPTSSFAQPPFFLVDHPLLDPRDEKTQIMMKRNARDRIWNLILPE</sequence>
<dbReference type="Gene3D" id="3.90.1200.10">
    <property type="match status" value="1"/>
</dbReference>
<dbReference type="Proteomes" id="UP001383192">
    <property type="component" value="Unassembled WGS sequence"/>
</dbReference>
<evidence type="ECO:0000313" key="3">
    <source>
        <dbReference type="Proteomes" id="UP001383192"/>
    </source>
</evidence>
<dbReference type="InterPro" id="IPR002575">
    <property type="entry name" value="Aminoglycoside_PTrfase"/>
</dbReference>
<feature type="domain" description="Aminoglycoside phosphotransferase" evidence="1">
    <location>
        <begin position="47"/>
        <end position="277"/>
    </location>
</feature>
<protein>
    <recommendedName>
        <fullName evidence="1">Aminoglycoside phosphotransferase domain-containing protein</fullName>
    </recommendedName>
</protein>
<dbReference type="InterPro" id="IPR051678">
    <property type="entry name" value="AGP_Transferase"/>
</dbReference>
<evidence type="ECO:0000259" key="1">
    <source>
        <dbReference type="Pfam" id="PF01636"/>
    </source>
</evidence>
<name>A0AAW0DH30_9AGAR</name>
<dbReference type="Pfam" id="PF01636">
    <property type="entry name" value="APH"/>
    <property type="match status" value="1"/>
</dbReference>
<dbReference type="AlphaFoldDB" id="A0AAW0DH30"/>
<proteinExistence type="predicted"/>
<comment type="caution">
    <text evidence="2">The sequence shown here is derived from an EMBL/GenBank/DDBJ whole genome shotgun (WGS) entry which is preliminary data.</text>
</comment>
<reference evidence="2 3" key="1">
    <citation type="submission" date="2024-01" db="EMBL/GenBank/DDBJ databases">
        <title>A draft genome for a cacao thread blight-causing isolate of Paramarasmius palmivorus.</title>
        <authorList>
            <person name="Baruah I.K."/>
            <person name="Bukari Y."/>
            <person name="Amoako-Attah I."/>
            <person name="Meinhardt L.W."/>
            <person name="Bailey B.A."/>
            <person name="Cohen S.P."/>
        </authorList>
    </citation>
    <scope>NUCLEOTIDE SEQUENCE [LARGE SCALE GENOMIC DNA]</scope>
    <source>
        <strain evidence="2 3">GH-12</strain>
    </source>
</reference>
<dbReference type="EMBL" id="JAYKXP010000014">
    <property type="protein sequence ID" value="KAK7050925.1"/>
    <property type="molecule type" value="Genomic_DNA"/>
</dbReference>